<dbReference type="EMBL" id="SWFT01000085">
    <property type="protein sequence ID" value="KAA8902635.1"/>
    <property type="molecule type" value="Genomic_DNA"/>
</dbReference>
<feature type="transmembrane region" description="Helical" evidence="7">
    <location>
        <begin position="229"/>
        <end position="247"/>
    </location>
</feature>
<dbReference type="GO" id="GO:0016020">
    <property type="term" value="C:membrane"/>
    <property type="evidence" value="ECO:0007669"/>
    <property type="project" value="UniProtKB-SubCell"/>
</dbReference>
<keyword evidence="5 7" id="KW-0472">Membrane</keyword>
<dbReference type="InterPro" id="IPR050524">
    <property type="entry name" value="APC_YAT"/>
</dbReference>
<evidence type="ECO:0000256" key="5">
    <source>
        <dbReference type="ARBA" id="ARBA00023136"/>
    </source>
</evidence>
<reference evidence="9 10" key="1">
    <citation type="submission" date="2019-07" db="EMBL/GenBank/DDBJ databases">
        <title>Genome assembly of two rare yeast pathogens: Diutina rugosa and Trichomonascus ciferrii.</title>
        <authorList>
            <person name="Mixao V."/>
            <person name="Saus E."/>
            <person name="Hansen A."/>
            <person name="Lass-Flor C."/>
            <person name="Gabaldon T."/>
        </authorList>
    </citation>
    <scope>NUCLEOTIDE SEQUENCE [LARGE SCALE GENOMIC DNA]</scope>
    <source>
        <strain evidence="9 10">CBS 613</strain>
    </source>
</reference>
<dbReference type="OrthoDB" id="3900342at2759"/>
<feature type="transmembrane region" description="Helical" evidence="7">
    <location>
        <begin position="259"/>
        <end position="286"/>
    </location>
</feature>
<evidence type="ECO:0000313" key="9">
    <source>
        <dbReference type="EMBL" id="KAA8902635.1"/>
    </source>
</evidence>
<feature type="domain" description="Amino acid permease/ SLC12A" evidence="8">
    <location>
        <begin position="228"/>
        <end position="756"/>
    </location>
</feature>
<dbReference type="PANTHER" id="PTHR43341:SF46">
    <property type="entry name" value="SPS-SENSOR COMPONENT SSY1"/>
    <property type="match status" value="1"/>
</dbReference>
<comment type="similarity">
    <text evidence="2">Belongs to the amino acid-polyamine-organocation (APC) superfamily. YAT (TC 2.A.3.10) family.</text>
</comment>
<proteinExistence type="inferred from homology"/>
<evidence type="ECO:0000313" key="10">
    <source>
        <dbReference type="Proteomes" id="UP000449547"/>
    </source>
</evidence>
<protein>
    <recommendedName>
        <fullName evidence="8">Amino acid permease/ SLC12A domain-containing protein</fullName>
    </recommendedName>
</protein>
<evidence type="ECO:0000256" key="2">
    <source>
        <dbReference type="ARBA" id="ARBA00006983"/>
    </source>
</evidence>
<feature type="transmembrane region" description="Helical" evidence="7">
    <location>
        <begin position="377"/>
        <end position="402"/>
    </location>
</feature>
<feature type="transmembrane region" description="Helical" evidence="7">
    <location>
        <begin position="727"/>
        <end position="746"/>
    </location>
</feature>
<feature type="transmembrane region" description="Helical" evidence="7">
    <location>
        <begin position="445"/>
        <end position="466"/>
    </location>
</feature>
<feature type="transmembrane region" description="Helical" evidence="7">
    <location>
        <begin position="307"/>
        <end position="331"/>
    </location>
</feature>
<feature type="transmembrane region" description="Helical" evidence="7">
    <location>
        <begin position="614"/>
        <end position="636"/>
    </location>
</feature>
<evidence type="ECO:0000256" key="1">
    <source>
        <dbReference type="ARBA" id="ARBA00004141"/>
    </source>
</evidence>
<feature type="transmembrane region" description="Helical" evidence="7">
    <location>
        <begin position="486"/>
        <end position="507"/>
    </location>
</feature>
<comment type="caution">
    <text evidence="9">The sequence shown here is derived from an EMBL/GenBank/DDBJ whole genome shotgun (WGS) entry which is preliminary data.</text>
</comment>
<keyword evidence="10" id="KW-1185">Reference proteome</keyword>
<name>A0A642UP48_DIURU</name>
<evidence type="ECO:0000256" key="7">
    <source>
        <dbReference type="SAM" id="Phobius"/>
    </source>
</evidence>
<dbReference type="GeneID" id="54781395"/>
<accession>A0A642UP48</accession>
<dbReference type="AlphaFoldDB" id="A0A642UP48"/>
<feature type="transmembrane region" description="Helical" evidence="7">
    <location>
        <begin position="648"/>
        <end position="669"/>
    </location>
</feature>
<evidence type="ECO:0000256" key="3">
    <source>
        <dbReference type="ARBA" id="ARBA00022692"/>
    </source>
</evidence>
<dbReference type="RefSeq" id="XP_034012459.1">
    <property type="nucleotide sequence ID" value="XM_034155429.1"/>
</dbReference>
<feature type="compositionally biased region" description="Low complexity" evidence="6">
    <location>
        <begin position="36"/>
        <end position="49"/>
    </location>
</feature>
<keyword evidence="3 7" id="KW-0812">Transmembrane</keyword>
<feature type="region of interest" description="Disordered" evidence="6">
    <location>
        <begin position="1"/>
        <end position="49"/>
    </location>
</feature>
<keyword evidence="4 7" id="KW-1133">Transmembrane helix</keyword>
<comment type="subcellular location">
    <subcellularLocation>
        <location evidence="1">Membrane</location>
        <topology evidence="1">Multi-pass membrane protein</topology>
    </subcellularLocation>
</comment>
<organism evidence="9 10">
    <name type="scientific">Diutina rugosa</name>
    <name type="common">Yeast</name>
    <name type="synonym">Candida rugosa</name>
    <dbReference type="NCBI Taxonomy" id="5481"/>
    <lineage>
        <taxon>Eukaryota</taxon>
        <taxon>Fungi</taxon>
        <taxon>Dikarya</taxon>
        <taxon>Ascomycota</taxon>
        <taxon>Saccharomycotina</taxon>
        <taxon>Pichiomycetes</taxon>
        <taxon>Debaryomycetaceae</taxon>
        <taxon>Diutina</taxon>
    </lineage>
</organism>
<evidence type="ECO:0000259" key="8">
    <source>
        <dbReference type="Pfam" id="PF00324"/>
    </source>
</evidence>
<evidence type="ECO:0000256" key="4">
    <source>
        <dbReference type="ARBA" id="ARBA00022989"/>
    </source>
</evidence>
<evidence type="ECO:0000256" key="6">
    <source>
        <dbReference type="SAM" id="MobiDB-lite"/>
    </source>
</evidence>
<dbReference type="Gene3D" id="1.20.1740.10">
    <property type="entry name" value="Amino acid/polyamine transporter I"/>
    <property type="match status" value="1"/>
</dbReference>
<dbReference type="OMA" id="FIRFYYG"/>
<gene>
    <name evidence="9" type="ORF">DIURU_002744</name>
</gene>
<dbReference type="PANTHER" id="PTHR43341">
    <property type="entry name" value="AMINO ACID PERMEASE"/>
    <property type="match status" value="1"/>
</dbReference>
<feature type="compositionally biased region" description="Low complexity" evidence="6">
    <location>
        <begin position="1"/>
        <end position="14"/>
    </location>
</feature>
<dbReference type="InterPro" id="IPR004841">
    <property type="entry name" value="AA-permease/SLC12A_dom"/>
</dbReference>
<dbReference type="Proteomes" id="UP000449547">
    <property type="component" value="Unassembled WGS sequence"/>
</dbReference>
<dbReference type="VEuPathDB" id="FungiDB:DIURU_002744"/>
<sequence length="797" mass="87013">MTGSRASSRWSSSSSDDDESIANNPLFPALAPRHPSASSGATSASTSASTVDARGLFGDHAAPQTSPAELDPTVLESMADAIAGGAALPNGGDHRFKYLRWYQHYAQTTATQTSNDDASVFHLRHLDDYHRYVRQTELNAWIGNQMPSDKSKVLTTTEGIPDHFCRTEEPPTRPPPTYRTYSKKSASFVGTDDFTSGGDTPYSVKSDADAASGSAPSVYLQRRLKIRHLQMISFGGTLGVGLFLNSGKAINIAGGFGAFLAFSICGLIVIATLVSFCEMVTLVSVVDGVSGLSSRFIDDAFGFAVGWLYFLSFAVGLAGETVACVILLSYYPWLHIHDNAGSAAGFVTLFLLVTVAANLMDVRVFGEIEYISSFIKLLCALGLIILMIVINVGGMGGSYIGFRYWDHAQSDYAHNLIYGLFRPTFNLFDDGSNVHDGVGGARGRFMAFIVALLVTSFAYSGTEIVCIAACEAQNPRKALPSATKRVFLRIIIFYVLAVFVVSLNIYAGDPRLLRYYSGEPGVSDSDLATNPIIEHLGGNHCGPQANVFAGFPSGSQSPWNIALQTVNQCTAGGIVNGFLVFFAVSCGNSQIYVSSRTVYSLALQGKAPKMLGWVNRYGIPYVAVLFSSSFGLLSYICVSEKATTVFQNLTSIISSSGIMVWFAMCLSYIRFYYGLKRRPDIIARDDKEYPYKSPFQPYTAIFGMVGSALILLAMGYVVFLGGTWDTWFFFSSYGSLFAFAVLYLGYKVIKRSHIPALERLDFDTGRTEMDRYIWDKGREYNGRSFKDTCRRFANWIA</sequence>
<feature type="transmembrane region" description="Helical" evidence="7">
    <location>
        <begin position="573"/>
        <end position="593"/>
    </location>
</feature>
<dbReference type="GO" id="GO:0015171">
    <property type="term" value="F:amino acid transmembrane transporter activity"/>
    <property type="evidence" value="ECO:0007669"/>
    <property type="project" value="TreeGrafter"/>
</dbReference>
<feature type="transmembrane region" description="Helical" evidence="7">
    <location>
        <begin position="343"/>
        <end position="365"/>
    </location>
</feature>
<feature type="transmembrane region" description="Helical" evidence="7">
    <location>
        <begin position="698"/>
        <end position="721"/>
    </location>
</feature>
<dbReference type="Pfam" id="PF00324">
    <property type="entry name" value="AA_permease"/>
    <property type="match status" value="1"/>
</dbReference>